<reference evidence="2" key="1">
    <citation type="submission" date="2019-04" db="EMBL/GenBank/DDBJ databases">
        <title>Sequencing of skin fungus with MAO and IRED activity.</title>
        <authorList>
            <person name="Marsaioli A.J."/>
            <person name="Bonatto J.M.C."/>
            <person name="Reis Junior O."/>
        </authorList>
    </citation>
    <scope>NUCLEOTIDE SEQUENCE</scope>
    <source>
        <strain evidence="2">28M1</strain>
    </source>
</reference>
<dbReference type="EMBL" id="SWKV01000006">
    <property type="protein sequence ID" value="KAF3045532.1"/>
    <property type="molecule type" value="Genomic_DNA"/>
</dbReference>
<proteinExistence type="predicted"/>
<dbReference type="Proteomes" id="UP000758155">
    <property type="component" value="Unassembled WGS sequence"/>
</dbReference>
<gene>
    <name evidence="2" type="ORF">E8E12_009319</name>
</gene>
<comment type="caution">
    <text evidence="2">The sequence shown here is derived from an EMBL/GenBank/DDBJ whole genome shotgun (WGS) entry which is preliminary data.</text>
</comment>
<feature type="compositionally biased region" description="Basic and acidic residues" evidence="1">
    <location>
        <begin position="1"/>
        <end position="10"/>
    </location>
</feature>
<organism evidence="2 3">
    <name type="scientific">Didymella heteroderae</name>
    <dbReference type="NCBI Taxonomy" id="1769908"/>
    <lineage>
        <taxon>Eukaryota</taxon>
        <taxon>Fungi</taxon>
        <taxon>Dikarya</taxon>
        <taxon>Ascomycota</taxon>
        <taxon>Pezizomycotina</taxon>
        <taxon>Dothideomycetes</taxon>
        <taxon>Pleosporomycetidae</taxon>
        <taxon>Pleosporales</taxon>
        <taxon>Pleosporineae</taxon>
        <taxon>Didymellaceae</taxon>
        <taxon>Didymella</taxon>
    </lineage>
</organism>
<evidence type="ECO:0000256" key="1">
    <source>
        <dbReference type="SAM" id="MobiDB-lite"/>
    </source>
</evidence>
<feature type="compositionally biased region" description="Basic and acidic residues" evidence="1">
    <location>
        <begin position="193"/>
        <end position="205"/>
    </location>
</feature>
<dbReference type="OrthoDB" id="5328412at2759"/>
<feature type="region of interest" description="Disordered" evidence="1">
    <location>
        <begin position="1"/>
        <end position="28"/>
    </location>
</feature>
<dbReference type="Gene3D" id="1.25.40.10">
    <property type="entry name" value="Tetratricopeptide repeat domain"/>
    <property type="match status" value="1"/>
</dbReference>
<sequence>MGPKRKDFLKPKPKGKLKAPEPQTENDFLETADEHEQAAGKWRAGDAAKATRFFNRAIDTYNEGLRRHPQSFDLAYNKANLEYSLTEDERILPHLGSRTALLEETLNSHRHAISLNPSNTDILFNTAQVLTSLAEAGLEDGTQEAAKTPARNLLEEAVDIFTGCLQKQQQEYKQMEAEIAKAQASGEYQEAWEGDRPQPTETKEQDDADADSASDGPGEYATIEEPVTPITLLETCTAQLGALITLLGLYTPEDLPSIEKKAQDGLLTANETIPALIEIIDASPDSDSEDEPEAGPTLSIGQFAAPAEDETSPKEDAVLAAANFQASIAEAMYRSGQSTSTEYAQQVEQTFATLLKESQGTNKPGLAYVNIRSSYADALIDLSSSIADSLQYDPTSRTFAGDLEIQWTALSQAQKTLTELSSAPLASMLSASRLADVFLARGDTELFRFRIATTPGVRAAWANSKAVVVANAGVFYRGARSYAQNAGAAQTRATADMKAIVAEILKEVSGGSSTTKENWKGRSNDVASVLGQMVEEGIVAEENAQGLLEFTN</sequence>
<dbReference type="AlphaFoldDB" id="A0A9P4WX87"/>
<evidence type="ECO:0000313" key="2">
    <source>
        <dbReference type="EMBL" id="KAF3045532.1"/>
    </source>
</evidence>
<dbReference type="InterPro" id="IPR011990">
    <property type="entry name" value="TPR-like_helical_dom_sf"/>
</dbReference>
<dbReference type="SUPFAM" id="SSF48452">
    <property type="entry name" value="TPR-like"/>
    <property type="match status" value="1"/>
</dbReference>
<name>A0A9P4WX87_9PLEO</name>
<protein>
    <submittedName>
        <fullName evidence="2">Uncharacterized protein</fullName>
    </submittedName>
</protein>
<evidence type="ECO:0000313" key="3">
    <source>
        <dbReference type="Proteomes" id="UP000758155"/>
    </source>
</evidence>
<accession>A0A9P4WX87</accession>
<keyword evidence="3" id="KW-1185">Reference proteome</keyword>
<feature type="region of interest" description="Disordered" evidence="1">
    <location>
        <begin position="184"/>
        <end position="221"/>
    </location>
</feature>